<accession>A0A8T1TN33</accession>
<name>A0A8T1TN33_9STRA</name>
<gene>
    <name evidence="1" type="ORF">JG687_00019391</name>
</gene>
<evidence type="ECO:0000313" key="1">
    <source>
        <dbReference type="EMBL" id="KAG6941880.1"/>
    </source>
</evidence>
<evidence type="ECO:0000313" key="2">
    <source>
        <dbReference type="Proteomes" id="UP000688947"/>
    </source>
</evidence>
<organism evidence="1 2">
    <name type="scientific">Phytophthora cactorum</name>
    <dbReference type="NCBI Taxonomy" id="29920"/>
    <lineage>
        <taxon>Eukaryota</taxon>
        <taxon>Sar</taxon>
        <taxon>Stramenopiles</taxon>
        <taxon>Oomycota</taxon>
        <taxon>Peronosporomycetes</taxon>
        <taxon>Peronosporales</taxon>
        <taxon>Peronosporaceae</taxon>
        <taxon>Phytophthora</taxon>
    </lineage>
</organism>
<sequence>MLQLQRVNYHCQRNAHVPGEGEENHFGVVAIKRPCIYSAMETVDMENRADFHMRSVSTRP</sequence>
<dbReference type="AlphaFoldDB" id="A0A8T1TN33"/>
<dbReference type="EMBL" id="JAENGZ010003262">
    <property type="protein sequence ID" value="KAG6941880.1"/>
    <property type="molecule type" value="Genomic_DNA"/>
</dbReference>
<protein>
    <submittedName>
        <fullName evidence="1">Uncharacterized protein</fullName>
    </submittedName>
</protein>
<reference evidence="1" key="1">
    <citation type="submission" date="2021-01" db="EMBL/GenBank/DDBJ databases">
        <title>Phytophthora aleatoria, a newly-described species from Pinus radiata is distinct from Phytophthora cactorum isolates based on comparative genomics.</title>
        <authorList>
            <person name="Mcdougal R."/>
            <person name="Panda P."/>
            <person name="Williams N."/>
            <person name="Studholme D.J."/>
        </authorList>
    </citation>
    <scope>NUCLEOTIDE SEQUENCE</scope>
    <source>
        <strain evidence="1">NZFS 3830</strain>
    </source>
</reference>
<proteinExistence type="predicted"/>
<comment type="caution">
    <text evidence="1">The sequence shown here is derived from an EMBL/GenBank/DDBJ whole genome shotgun (WGS) entry which is preliminary data.</text>
</comment>
<dbReference type="Proteomes" id="UP000688947">
    <property type="component" value="Unassembled WGS sequence"/>
</dbReference>